<sequence length="57" mass="6713">MAWNRSLDWIRDVDLLTGLRAYAADPDLQQEWMIVKKVNKMRLAEYIEAMSGVKVWS</sequence>
<dbReference type="GO" id="GO:0005975">
    <property type="term" value="P:carbohydrate metabolic process"/>
    <property type="evidence" value="ECO:0007669"/>
    <property type="project" value="InterPro"/>
</dbReference>
<comment type="caution">
    <text evidence="2">The sequence shown here is derived from an EMBL/GenBank/DDBJ whole genome shotgun (WGS) entry which is preliminary data.</text>
</comment>
<dbReference type="STRING" id="2094558.A0A314UKX0"/>
<dbReference type="InterPro" id="IPR000811">
    <property type="entry name" value="Glyco_trans_35"/>
</dbReference>
<organism evidence="2 3">
    <name type="scientific">Prunus yedoensis var. nudiflora</name>
    <dbReference type="NCBI Taxonomy" id="2094558"/>
    <lineage>
        <taxon>Eukaryota</taxon>
        <taxon>Viridiplantae</taxon>
        <taxon>Streptophyta</taxon>
        <taxon>Embryophyta</taxon>
        <taxon>Tracheophyta</taxon>
        <taxon>Spermatophyta</taxon>
        <taxon>Magnoliopsida</taxon>
        <taxon>eudicotyledons</taxon>
        <taxon>Gunneridae</taxon>
        <taxon>Pentapetalae</taxon>
        <taxon>rosids</taxon>
        <taxon>fabids</taxon>
        <taxon>Rosales</taxon>
        <taxon>Rosaceae</taxon>
        <taxon>Amygdaloideae</taxon>
        <taxon>Amygdaleae</taxon>
        <taxon>Prunus</taxon>
    </lineage>
</organism>
<protein>
    <submittedName>
        <fullName evidence="2">Glycogen phosphorylase 1</fullName>
    </submittedName>
</protein>
<evidence type="ECO:0000256" key="1">
    <source>
        <dbReference type="ARBA" id="ARBA00006047"/>
    </source>
</evidence>
<dbReference type="Gene3D" id="3.40.50.2000">
    <property type="entry name" value="Glycogen Phosphorylase B"/>
    <property type="match status" value="1"/>
</dbReference>
<dbReference type="Proteomes" id="UP000250321">
    <property type="component" value="Unassembled WGS sequence"/>
</dbReference>
<keyword evidence="3" id="KW-1185">Reference proteome</keyword>
<accession>A0A314UKX0</accession>
<proteinExistence type="inferred from homology"/>
<dbReference type="Pfam" id="PF00343">
    <property type="entry name" value="Phosphorylase"/>
    <property type="match status" value="1"/>
</dbReference>
<dbReference type="SUPFAM" id="SSF53756">
    <property type="entry name" value="UDP-Glycosyltransferase/glycogen phosphorylase"/>
    <property type="match status" value="1"/>
</dbReference>
<name>A0A314UKX0_PRUYE</name>
<gene>
    <name evidence="2" type="ORF">Pyn_23165</name>
</gene>
<evidence type="ECO:0000313" key="2">
    <source>
        <dbReference type="EMBL" id="PQM37496.1"/>
    </source>
</evidence>
<dbReference type="AlphaFoldDB" id="A0A314UKX0"/>
<comment type="similarity">
    <text evidence="1">Belongs to the glycogen phosphorylase family.</text>
</comment>
<evidence type="ECO:0000313" key="3">
    <source>
        <dbReference type="Proteomes" id="UP000250321"/>
    </source>
</evidence>
<dbReference type="GO" id="GO:0008184">
    <property type="term" value="F:glycogen phosphorylase activity"/>
    <property type="evidence" value="ECO:0007669"/>
    <property type="project" value="InterPro"/>
</dbReference>
<reference evidence="2 3" key="1">
    <citation type="submission" date="2018-02" db="EMBL/GenBank/DDBJ databases">
        <title>Draft genome of wild Prunus yedoensis var. nudiflora.</title>
        <authorList>
            <person name="Baek S."/>
            <person name="Kim J.-H."/>
            <person name="Choi K."/>
            <person name="Kim G.-B."/>
            <person name="Cho A."/>
            <person name="Jang H."/>
            <person name="Shin C.-H."/>
            <person name="Yu H.-J."/>
            <person name="Mun J.-H."/>
        </authorList>
    </citation>
    <scope>NUCLEOTIDE SEQUENCE [LARGE SCALE GENOMIC DNA]</scope>
    <source>
        <strain evidence="3">cv. Jeju island</strain>
        <tissue evidence="2">Leaf</tissue>
    </source>
</reference>
<dbReference type="EMBL" id="PJQY01003440">
    <property type="protein sequence ID" value="PQM37496.1"/>
    <property type="molecule type" value="Genomic_DNA"/>
</dbReference>